<evidence type="ECO:0008006" key="6">
    <source>
        <dbReference type="Google" id="ProtNLM"/>
    </source>
</evidence>
<reference evidence="5" key="1">
    <citation type="journal article" date="2019" name="Int. J. Syst. Evol. Microbiol.">
        <title>The Global Catalogue of Microorganisms (GCM) 10K type strain sequencing project: providing services to taxonomists for standard genome sequencing and annotation.</title>
        <authorList>
            <consortium name="The Broad Institute Genomics Platform"/>
            <consortium name="The Broad Institute Genome Sequencing Center for Infectious Disease"/>
            <person name="Wu L."/>
            <person name="Ma J."/>
        </authorList>
    </citation>
    <scope>NUCLEOTIDE SEQUENCE [LARGE SCALE GENOMIC DNA]</scope>
    <source>
        <strain evidence="5">KCTC 32998</strain>
    </source>
</reference>
<keyword evidence="2" id="KW-0378">Hydrolase</keyword>
<evidence type="ECO:0000256" key="1">
    <source>
        <dbReference type="ARBA" id="ARBA00022723"/>
    </source>
</evidence>
<dbReference type="SUPFAM" id="SSF56784">
    <property type="entry name" value="HAD-like"/>
    <property type="match status" value="1"/>
</dbReference>
<comment type="caution">
    <text evidence="4">The sequence shown here is derived from an EMBL/GenBank/DDBJ whole genome shotgun (WGS) entry which is preliminary data.</text>
</comment>
<gene>
    <name evidence="4" type="ORF">GCM10009038_13350</name>
</gene>
<keyword evidence="5" id="KW-1185">Reference proteome</keyword>
<dbReference type="Pfam" id="PF12710">
    <property type="entry name" value="HAD"/>
    <property type="match status" value="1"/>
</dbReference>
<dbReference type="InterPro" id="IPR036412">
    <property type="entry name" value="HAD-like_sf"/>
</dbReference>
<protein>
    <recommendedName>
        <fullName evidence="6">HAD-IB family hydrolase</fullName>
    </recommendedName>
</protein>
<dbReference type="Proteomes" id="UP000646745">
    <property type="component" value="Unassembled WGS sequence"/>
</dbReference>
<dbReference type="NCBIfam" id="TIGR01488">
    <property type="entry name" value="HAD-SF-IB"/>
    <property type="match status" value="1"/>
</dbReference>
<dbReference type="InterPro" id="IPR050582">
    <property type="entry name" value="HAD-like_SerB"/>
</dbReference>
<accession>A0ABQ3DWY4</accession>
<dbReference type="EMBL" id="BMZI01000003">
    <property type="protein sequence ID" value="GHB16219.1"/>
    <property type="molecule type" value="Genomic_DNA"/>
</dbReference>
<proteinExistence type="predicted"/>
<dbReference type="NCBIfam" id="TIGR01490">
    <property type="entry name" value="HAD-SF-IB-hyp1"/>
    <property type="match status" value="1"/>
</dbReference>
<keyword evidence="3" id="KW-0460">Magnesium</keyword>
<keyword evidence="1" id="KW-0479">Metal-binding</keyword>
<evidence type="ECO:0000313" key="5">
    <source>
        <dbReference type="Proteomes" id="UP000646745"/>
    </source>
</evidence>
<dbReference type="PANTHER" id="PTHR43344">
    <property type="entry name" value="PHOSPHOSERINE PHOSPHATASE"/>
    <property type="match status" value="1"/>
</dbReference>
<dbReference type="PANTHER" id="PTHR43344:SF13">
    <property type="entry name" value="PHOSPHATASE RV3661-RELATED"/>
    <property type="match status" value="1"/>
</dbReference>
<evidence type="ECO:0000313" key="4">
    <source>
        <dbReference type="EMBL" id="GHB16219.1"/>
    </source>
</evidence>
<evidence type="ECO:0000256" key="3">
    <source>
        <dbReference type="ARBA" id="ARBA00022842"/>
    </source>
</evidence>
<name>A0ABQ3DWY4_9GAMM</name>
<dbReference type="Gene3D" id="1.20.1440.100">
    <property type="entry name" value="SG protein - dephosphorylation function"/>
    <property type="match status" value="1"/>
</dbReference>
<evidence type="ECO:0000256" key="2">
    <source>
        <dbReference type="ARBA" id="ARBA00022801"/>
    </source>
</evidence>
<organism evidence="4 5">
    <name type="scientific">Salinicola rhizosphaerae</name>
    <dbReference type="NCBI Taxonomy" id="1443141"/>
    <lineage>
        <taxon>Bacteria</taxon>
        <taxon>Pseudomonadati</taxon>
        <taxon>Pseudomonadota</taxon>
        <taxon>Gammaproteobacteria</taxon>
        <taxon>Oceanospirillales</taxon>
        <taxon>Halomonadaceae</taxon>
        <taxon>Salinicola</taxon>
    </lineage>
</organism>
<dbReference type="Gene3D" id="3.40.50.1000">
    <property type="entry name" value="HAD superfamily/HAD-like"/>
    <property type="match status" value="1"/>
</dbReference>
<dbReference type="InterPro" id="IPR023214">
    <property type="entry name" value="HAD_sf"/>
</dbReference>
<dbReference type="InterPro" id="IPR006385">
    <property type="entry name" value="HAD_hydro_SerB1"/>
</dbReference>
<sequence>MSFPDDITGALVLVTSSASSSVTGHPPAALAIFDLDDTLLDGDCTQLWLEWIIACGWVEDGEAMIRQMHEHDRQYHAGTLDMAAHLRFTLSPLQGRTRDEVRAQVEAFVERAVRPRLMAGGVERLHQHARDGHATLVISASMHHLVEPIARAIGAEGALATLPEFDSDGRFTGEPTGIFTYQHGKLEAFEAWLASHETGFAEGWETWGYSDSFNDLPLLEFVDHPHATQPDARLRETAKMRGWPILEWRS</sequence>